<dbReference type="SMART" id="SM00736">
    <property type="entry name" value="CADG"/>
    <property type="match status" value="2"/>
</dbReference>
<evidence type="ECO:0000256" key="1">
    <source>
        <dbReference type="ARBA" id="ARBA00022729"/>
    </source>
</evidence>
<dbReference type="CDD" id="cd00146">
    <property type="entry name" value="PKD"/>
    <property type="match status" value="3"/>
</dbReference>
<gene>
    <name evidence="6" type="ORF">LEM8419_00601</name>
</gene>
<dbReference type="SUPFAM" id="SSF49785">
    <property type="entry name" value="Galactose-binding domain-like"/>
    <property type="match status" value="3"/>
</dbReference>
<dbReference type="SUPFAM" id="SSF103647">
    <property type="entry name" value="TSP type-3 repeat"/>
    <property type="match status" value="4"/>
</dbReference>
<feature type="domain" description="PKD" evidence="5">
    <location>
        <begin position="3479"/>
        <end position="3556"/>
    </location>
</feature>
<dbReference type="Pfam" id="PF02412">
    <property type="entry name" value="TSP_3"/>
    <property type="match status" value="5"/>
</dbReference>
<proteinExistence type="predicted"/>
<dbReference type="Gene3D" id="2.60.120.260">
    <property type="entry name" value="Galactose-binding domain-like"/>
    <property type="match status" value="3"/>
</dbReference>
<dbReference type="EMBL" id="CAKLPZ010000001">
    <property type="protein sequence ID" value="CAH0999303.1"/>
    <property type="molecule type" value="Genomic_DNA"/>
</dbReference>
<reference evidence="6" key="1">
    <citation type="submission" date="2021-12" db="EMBL/GenBank/DDBJ databases">
        <authorList>
            <person name="Rodrigo-Torres L."/>
            <person name="Arahal R. D."/>
            <person name="Lucena T."/>
        </authorList>
    </citation>
    <scope>NUCLEOTIDE SEQUENCE</scope>
    <source>
        <strain evidence="6">CECT 8419</strain>
    </source>
</reference>
<dbReference type="InterPro" id="IPR014755">
    <property type="entry name" value="Cu-Rt/internalin_Ig-like"/>
</dbReference>
<organism evidence="6 7">
    <name type="scientific">Neolewinella maritima</name>
    <dbReference type="NCBI Taxonomy" id="1383882"/>
    <lineage>
        <taxon>Bacteria</taxon>
        <taxon>Pseudomonadati</taxon>
        <taxon>Bacteroidota</taxon>
        <taxon>Saprospiria</taxon>
        <taxon>Saprospirales</taxon>
        <taxon>Lewinellaceae</taxon>
        <taxon>Neolewinella</taxon>
    </lineage>
</organism>
<evidence type="ECO:0000256" key="2">
    <source>
        <dbReference type="ARBA" id="ARBA00022837"/>
    </source>
</evidence>
<accession>A0ABM9AXN4</accession>
<feature type="region of interest" description="Disordered" evidence="3">
    <location>
        <begin position="3619"/>
        <end position="3655"/>
    </location>
</feature>
<feature type="domain" description="PKD" evidence="5">
    <location>
        <begin position="3890"/>
        <end position="3969"/>
    </location>
</feature>
<evidence type="ECO:0000259" key="5">
    <source>
        <dbReference type="PROSITE" id="PS50093"/>
    </source>
</evidence>
<dbReference type="InterPro" id="IPR015919">
    <property type="entry name" value="Cadherin-like_sf"/>
</dbReference>
<feature type="region of interest" description="Disordered" evidence="3">
    <location>
        <begin position="3469"/>
        <end position="3488"/>
    </location>
</feature>
<feature type="compositionally biased region" description="Acidic residues" evidence="3">
    <location>
        <begin position="3632"/>
        <end position="3655"/>
    </location>
</feature>
<dbReference type="PANTHER" id="PTHR10199:SF100">
    <property type="entry name" value="THROMBOSPONDIN, ISOFORM A"/>
    <property type="match status" value="1"/>
</dbReference>
<dbReference type="Gene3D" id="2.60.40.10">
    <property type="entry name" value="Immunoglobulins"/>
    <property type="match status" value="8"/>
</dbReference>
<dbReference type="InterPro" id="IPR006644">
    <property type="entry name" value="Cadg"/>
</dbReference>
<comment type="caution">
    <text evidence="6">The sequence shown here is derived from an EMBL/GenBank/DDBJ whole genome shotgun (WGS) entry which is preliminary data.</text>
</comment>
<dbReference type="Gene3D" id="2.60.40.1220">
    <property type="match status" value="1"/>
</dbReference>
<dbReference type="Gene3D" id="4.10.1080.10">
    <property type="entry name" value="TSP type-3 repeat"/>
    <property type="match status" value="4"/>
</dbReference>
<protein>
    <recommendedName>
        <fullName evidence="5">PKD domain-containing protein</fullName>
    </recommendedName>
</protein>
<dbReference type="InterPro" id="IPR028974">
    <property type="entry name" value="TSP_type-3_rpt"/>
</dbReference>
<dbReference type="Pfam" id="PF11721">
    <property type="entry name" value="Malectin"/>
    <property type="match status" value="1"/>
</dbReference>
<dbReference type="RefSeq" id="WP_238749492.1">
    <property type="nucleotide sequence ID" value="NZ_CAKLPZ010000001.1"/>
</dbReference>
<evidence type="ECO:0000313" key="7">
    <source>
        <dbReference type="Proteomes" id="UP000837803"/>
    </source>
</evidence>
<keyword evidence="2" id="KW-0106">Calcium</keyword>
<dbReference type="InterPro" id="IPR011042">
    <property type="entry name" value="6-blade_b-propeller_TolB-like"/>
</dbReference>
<dbReference type="InterPro" id="IPR021720">
    <property type="entry name" value="Malectin_dom"/>
</dbReference>
<feature type="signal peptide" evidence="4">
    <location>
        <begin position="1"/>
        <end position="23"/>
    </location>
</feature>
<dbReference type="SUPFAM" id="SSF49313">
    <property type="entry name" value="Cadherin-like"/>
    <property type="match status" value="1"/>
</dbReference>
<keyword evidence="7" id="KW-1185">Reference proteome</keyword>
<dbReference type="InterPro" id="IPR022409">
    <property type="entry name" value="PKD/Chitinase_dom"/>
</dbReference>
<dbReference type="Pfam" id="PF05345">
    <property type="entry name" value="He_PIG"/>
    <property type="match status" value="1"/>
</dbReference>
<evidence type="ECO:0000256" key="4">
    <source>
        <dbReference type="SAM" id="SignalP"/>
    </source>
</evidence>
<dbReference type="Pfam" id="PF18962">
    <property type="entry name" value="Por_Secre_tail"/>
    <property type="match status" value="1"/>
</dbReference>
<feature type="chain" id="PRO_5046888960" description="PKD domain-containing protein" evidence="4">
    <location>
        <begin position="24"/>
        <end position="4326"/>
    </location>
</feature>
<dbReference type="PANTHER" id="PTHR10199">
    <property type="entry name" value="THROMBOSPONDIN"/>
    <property type="match status" value="1"/>
</dbReference>
<name>A0ABM9AXN4_9BACT</name>
<dbReference type="Pfam" id="PF11617">
    <property type="entry name" value="Cu-binding_MopE"/>
    <property type="match status" value="1"/>
</dbReference>
<dbReference type="Gene3D" id="2.120.10.30">
    <property type="entry name" value="TolB, C-terminal domain"/>
    <property type="match status" value="1"/>
</dbReference>
<dbReference type="Gene3D" id="2.60.120.430">
    <property type="entry name" value="Galactose-binding lectin"/>
    <property type="match status" value="2"/>
</dbReference>
<dbReference type="Pfam" id="PF22352">
    <property type="entry name" value="K319L-like_PKD"/>
    <property type="match status" value="1"/>
</dbReference>
<dbReference type="SMART" id="SM00089">
    <property type="entry name" value="PKD"/>
    <property type="match status" value="4"/>
</dbReference>
<dbReference type="InterPro" id="IPR013783">
    <property type="entry name" value="Ig-like_fold"/>
</dbReference>
<dbReference type="InterPro" id="IPR008979">
    <property type="entry name" value="Galactose-bd-like_sf"/>
</dbReference>
<dbReference type="Pfam" id="PF17963">
    <property type="entry name" value="Big_9"/>
    <property type="match status" value="1"/>
</dbReference>
<dbReference type="InterPro" id="IPR003367">
    <property type="entry name" value="Thrombospondin_3-like_rpt"/>
</dbReference>
<keyword evidence="1 4" id="KW-0732">Signal</keyword>
<sequence length="4326" mass="455321">MKNFYLASVLVVSLMLTFQQANAQLSVSASGIPFLMEVAEASTAEQAITLQAGQPYYFSTAFQIDAISSSWTDRILTGLLMDDQISGDQWVYPQLVRRGDAVFVEVRATDLADNGVERRVPFGQPQQLIIRGVWDGSFAVTYSWTLSPTPTAEDNDWTEIGYHFVWGQPILSSLYRNTTYDADITGTLGTVRVVLDYEQVAPDGPVAPTNNAPVLEQIGDVATTEGEVTTITLRATDEDTDDRLTFSASAALPAFASLTDNGDRTATLRVAPSVGEAGTYAGIVVTVSDGELSSSETISLVVDAAPVVSGCPPISILPCEDVAVALPLKFSFNGDENGIYDRNGQGIGFTMVDAPSNNLFPATPTNPNVPGMEPSLLTVVGGKLVVTSTKGINYQRPAVSANTNSQVNALGVGISAPARAFAVSVDLTQPNFDASAGANSQQGGLWYGLGEDNYIKLVAIKSASGLQRIQLMVETIDPTDATAVVLSSLTTEEFASTAQVLRLELVLNPVARTVAATYVVNSGTAIPVTEDGVGTLAVPVSFITGTDHDGQAGTPRLSYAGVFTSHRNAAAADAIDFAFDNFAIGEVASSGVPRVTAVLPRDGAVGVSPSTSVSANELFLPNGRNGVFGVDNSTISPQTVRLFKLPSNTAVPATTNGTGGGDAINLTPLFPLEANTTYRFEVDGVKDLTGVAFAAFSSTFTTSTGVTGGGGDLDAVSFTSGGKVATQARYTSLEIGPDGRLYGLSIDGVVDRFDVADDGTLSGKTSITTLTDTYGSRSAVGFTFSPDATADKLLAFVSHCSGGLTNAPAWDGKISQLSGPDLGTEQLVVTNLPRSRRDHLTNSITFREGQPNVLYFLQGSNTAGGAPDNAWGNRLERLLSAASLRLDLNKLPQNTWPLNAKTTMSAAAINAADTNSPTLGSGTGTYRENNQTFPDDGTYNPYFRDAPLTLYATGIRNAFDLVWHSNGQLYIPTNGTNGGSNSPASVDGTRRPDGTVYRYDDAAGRYPAIPAVTGNNTQRDYLFRVDPASTIGFYGHPNPLRGEFVLNGGTGEVSTYPTGILPDVNFRGPAFNFEFNKSPNGVIEYRSNAENGNLRGALLVCRYSGGSDIMALLPDGPNGDIATVKVGIPGFTGFTDPLDIVEDVRTGNLYVSDFGTQSITLLRPSNQATRRPFLTVDKTRILAEEIVSAPSGKQTTVFLTNSGNAVLEGATATITGANAADFTLTMGNFPASLGVNSTTSVQVSFTPSTAGAKVATLTFAGTNAEPVVVALRGLGKKGLGGSNEPSLQQILDTYGLPVQVGDQNPATTALDLAAGKTYDDLLGDELSLQQFQRAGNGNVTVEVLAVYGPEANDPIVSFGWYDGNATNSNELFSVRNDVAGNGQTVTPRVSGNLSFNPGVATFGFYSRWPYFNNRTLYSEDALNTFSGALPHHVRVYQVPGEENAYIVATEEHINTPDYQDIVVLVRNVAPAGAPLATASPEELLFEATVNTEGKQTDTKTVTITNAGQTELLIGEVRLTGPYADQFSVTGPSNNSLAPAAAQDYTVTYTPDLNQDNLGYQGAELSIETNGVTDGNFRIGLHALKKAGFEGGQEPALQAVVNTLGLGIDVGWTTLTTTTAATVQGQEVIAPLFAAAGSGPVGIASVARYSPAETLPFGVYTNAGGTVTTTQVGVQAGGIVNAQTLYPRLASGSSSFTAPAAPFGVYVESKTFNRINYTQDELNTGIAHRSRVYPVRDRSGQLVENSYLVCFEDATNGDYQDYVFLLTNVKPAGAGAQVLSFAPARIDLEAARGQVSAPARTQLIASVAPVGTPIRLTSDADWVVLPTDVRIGEPLTFAANAYTLADGTYTATVTATASGYAPAKLAVTATVSGTVIVAARINFQDNTFTPPAGYLADVGEAYGIRPGGKTYGWINPDTKQPQDNLISARGAARGVTNTSTTEDKLLRSFAMLDQIDLSPRAPRDWEIEVPNGTYRVEVTAGDPQYYNSLHFLRAEGVVLIKNFVPTATDVYRTASATVRVLDGKLTIDDTGAYNTGNSKIVALSYTKIDGATALPTIIADVSGFQTASGAYAGEATVTLRAQDESGSGIQSLGYSVNGAAFVAYSAPINLQLPVGTSSADYRLVARATDGNGNTATKEITLRLERATGAVLRIENMTKLPGTSRGFPAEDYFSFHYNNVVKLYDGERPRVHDSNVMRIHNDGTAPLRITALTSTDESLFTISGLNVAAGGLEIAPGSYADATVTFVARDLAGAKLILREQLVLTSNADNPAAAKVTFSGSYSQFIEGGNEITTQQVFDVFGFQTTMGRDENNQLVTNPSSDYPTYDRVDSGKEGSLILSPYFVQADASKPVQMIHIGSFQGYSTPTAQLQNASNQTVGGMNYGMGRLWFQSILPKSSNTSTILAGDRTDRITEPFQIRIAGYRSTGGTSRNTLKNEILGIRVYKVIDHHGNVIPNDYIVLHDYIGTGCAAGSGNCDWQDNAAYLTNVRPFNTPSASAIADVRVDPGVVRSYGVATAFDKGYAGNDLTYSATLSNGTPLPKWIELDGRTAEFVINAPYSAASTSSTVRVTATDLNGLMTSSTFRLIVASSDLDCAISANADGQTKTIFCEGGSVQLNGRTSTGVYKWTGPNGFTSAAANPVVSVPGVYTLTSETLLYGTCPGTSSVTVNTDYGNAPSLRIAAATSTLTCSVGSIELTAVSGALSPSYYWYDGDRLIGTGRRQVVTRAGNYRISAVGTDGCTATSSIIITENLTPALPGTGGDIAVCRFEAGFSLYAQLLTFGGSPQLGGQWTLYGSPVPDAFDPATASSGVYTYTVGGANASCTKASSTLIVVITEAARYYRDADGDGFGNMDAAKLLCAPEDGFVSNASDCDDADPSVHPGAAELCDGKDNDCDGTVDEGDACTGSATAIRINAGGPTTDNQGSTFRADQYFLDGNSYLNANNSLPAIYQTERTAGSPYVLRYALPLADGAYTVRLHFAEIYWGAIGAGGTGRRIFDVRLEGQLVQDNYDIIADVGSLTAVVKEYRVTMTDGTLNLRLDASSGVGGVNQPKLSALEILPLGGGTGPNTAPVAIATASPQSGPAPLSVNLDGTTSYDDGGIASYAWQWTGGSATGPSARVNFREGMYAVTLTVTDQQGLTGTDVVNLTVGRNILDNDGDGVEDSADNCPFVANPDQQLPRFYADGDRDGYGDPATFVEACTAPAGYVDNALDNCPSVYSLDLTDTDEDGIGDVCDEDSDNDGVRDADDCDPRDARIGAAKLYYADQDGDGFGDPAQAVLACTVPTGYVLDNTDNCPAQSNPDQVDTNGNGRGDVCDGAVAAKSSFWLEAECARVGSVWTVRTDATASGSKYVDALGNTDLNNVPADQPANHVTFVIDQAEAGVYNLFARISAANGDSDSYWVRVNNGAWYKWSGGIVVDNTFHWNKMRVSVDLLAGANSIDFAWREGPARLDKLHLTKGATVPTLLGEEATNCGTRTNQPPVARATATPTEGAAPLRVSLDAKGSFDTDGTIATYAWNWAGGSTTGATASATFPAGTYTVTLTVIDQQGGAGTTQLSIRSLNPNADTDGDGIIDAEDNCPLTANPDQVIPTFYADRDGDGLGNPAESVQACVQPAGFVSNQRDNCPTLNSSDLTDTDEDGLGDACDPDDDNDGIADAEDCAPLDATIGRGTRYYRDQDDDGFGDPASSLRSCSAVAGYVLNNTDNCPLTANPGQEDSDGNGIGDACEGVTYTKSVFWLEAECGIVGSAWTNFTDATASGETYVASPGNNTLGAPPADTDANRVRFIVADTEAGSYNLFARISALNGDTDSYWVRVNNGAWYKWSGGIQTTNTFNWNRMRELVVLKQGSNVVDFAWREGGAKLDKLHLKLDATLPSGLGSLADNCGVAVNAPPVARASSSVSEGASPLSVQLDGSRSSDPDGSIESYAWTWAGGSASGATPRVSFTTGTYTVRLTVTDDQGATGTSQLTITAFDPTQDTDGDGVADAEDNCPTVANPDQQLFTYYADFDGDGLGDPADAVQACEQPADFVANADDNCPANYSLDTTDSDGDGIGDACDNFDGASTDFSLEAECARIGSGWRIQQAADASGGRFTNFIGAADYNATSVGDPGQQLNFDVTVNEAATFYLFLRLDAPDGARNSLWVRIDDGKWLKFWKGSDGKQILTTGFEWRKVSDDAAPVSFALSAGAHTITVANREPGTLVDKVLLSNLDARPTGTGLAATNCSTAKALTTAATLQRSEPTDVEDLHVALFPNPAREQLTVDLRSGYTGRVEVIITDATGRRVKQFFVDKTSELHRMRLEVSVLTSGMYQLQVIEDDRQVIKQFVKLR</sequence>
<evidence type="ECO:0000256" key="3">
    <source>
        <dbReference type="SAM" id="MobiDB-lite"/>
    </source>
</evidence>
<dbReference type="InterPro" id="IPR035986">
    <property type="entry name" value="PKD_dom_sf"/>
</dbReference>
<dbReference type="Proteomes" id="UP000837803">
    <property type="component" value="Unassembled WGS sequence"/>
</dbReference>
<dbReference type="SUPFAM" id="SSF49299">
    <property type="entry name" value="PKD domain"/>
    <property type="match status" value="3"/>
</dbReference>
<dbReference type="PROSITE" id="PS50093">
    <property type="entry name" value="PKD"/>
    <property type="match status" value="2"/>
</dbReference>
<dbReference type="NCBIfam" id="TIGR04183">
    <property type="entry name" value="Por_Secre_tail"/>
    <property type="match status" value="1"/>
</dbReference>
<feature type="region of interest" description="Disordered" evidence="3">
    <location>
        <begin position="3894"/>
        <end position="3918"/>
    </location>
</feature>
<dbReference type="InterPro" id="IPR000601">
    <property type="entry name" value="PKD_dom"/>
</dbReference>
<dbReference type="Pfam" id="PF13205">
    <property type="entry name" value="Big_5"/>
    <property type="match status" value="1"/>
</dbReference>
<dbReference type="NCBIfam" id="NF012200">
    <property type="entry name" value="choice_anch_D"/>
    <property type="match status" value="2"/>
</dbReference>
<feature type="compositionally biased region" description="Polar residues" evidence="3">
    <location>
        <begin position="3905"/>
        <end position="3914"/>
    </location>
</feature>
<dbReference type="InterPro" id="IPR021655">
    <property type="entry name" value="Put_metal-bd"/>
</dbReference>
<evidence type="ECO:0000313" key="6">
    <source>
        <dbReference type="EMBL" id="CAH0999303.1"/>
    </source>
</evidence>
<dbReference type="Pfam" id="PF18911">
    <property type="entry name" value="PKD_4"/>
    <property type="match status" value="2"/>
</dbReference>
<dbReference type="InterPro" id="IPR026444">
    <property type="entry name" value="Secre_tail"/>
</dbReference>
<dbReference type="InterPro" id="IPR032812">
    <property type="entry name" value="SbsA_Ig"/>
</dbReference>